<proteinExistence type="predicted"/>
<evidence type="ECO:0000313" key="2">
    <source>
        <dbReference type="EMBL" id="MEV4927055.1"/>
    </source>
</evidence>
<reference evidence="2 3" key="1">
    <citation type="submission" date="2024-06" db="EMBL/GenBank/DDBJ databases">
        <title>The Natural Products Discovery Center: Release of the First 8490 Sequenced Strains for Exploring Actinobacteria Biosynthetic Diversity.</title>
        <authorList>
            <person name="Kalkreuter E."/>
            <person name="Kautsar S.A."/>
            <person name="Yang D."/>
            <person name="Bader C.D."/>
            <person name="Teijaro C.N."/>
            <person name="Fluegel L."/>
            <person name="Davis C.M."/>
            <person name="Simpson J.R."/>
            <person name="Lauterbach L."/>
            <person name="Steele A.D."/>
            <person name="Gui C."/>
            <person name="Meng S."/>
            <person name="Li G."/>
            <person name="Viehrig K."/>
            <person name="Ye F."/>
            <person name="Su P."/>
            <person name="Kiefer A.F."/>
            <person name="Nichols A."/>
            <person name="Cepeda A.J."/>
            <person name="Yan W."/>
            <person name="Fan B."/>
            <person name="Jiang Y."/>
            <person name="Adhikari A."/>
            <person name="Zheng C.-J."/>
            <person name="Schuster L."/>
            <person name="Cowan T.M."/>
            <person name="Smanski M.J."/>
            <person name="Chevrette M.G."/>
            <person name="De Carvalho L.P.S."/>
            <person name="Shen B."/>
        </authorList>
    </citation>
    <scope>NUCLEOTIDE SEQUENCE [LARGE SCALE GENOMIC DNA]</scope>
    <source>
        <strain evidence="2 3">NPDC053791</strain>
    </source>
</reference>
<protein>
    <recommendedName>
        <fullName evidence="1">DNA-binding phage zinc finger domain-containing protein</fullName>
    </recommendedName>
</protein>
<feature type="domain" description="DNA-binding phage zinc finger" evidence="1">
    <location>
        <begin position="26"/>
        <end position="74"/>
    </location>
</feature>
<comment type="caution">
    <text evidence="2">The sequence shown here is derived from an EMBL/GenBank/DDBJ whole genome shotgun (WGS) entry which is preliminary data.</text>
</comment>
<name>A0ABV3J2Z6_9ACTN</name>
<organism evidence="2 3">
    <name type="scientific">Streptomyces roseoverticillatus</name>
    <dbReference type="NCBI Taxonomy" id="66429"/>
    <lineage>
        <taxon>Bacteria</taxon>
        <taxon>Bacillati</taxon>
        <taxon>Actinomycetota</taxon>
        <taxon>Actinomycetes</taxon>
        <taxon>Kitasatosporales</taxon>
        <taxon>Streptomycetaceae</taxon>
        <taxon>Streptomyces</taxon>
    </lineage>
</organism>
<evidence type="ECO:0000259" key="1">
    <source>
        <dbReference type="Pfam" id="PF24623"/>
    </source>
</evidence>
<gene>
    <name evidence="2" type="ORF">AB0L03_30250</name>
</gene>
<dbReference type="InterPro" id="IPR056911">
    <property type="entry name" value="Phage_Znf_bind_put"/>
</dbReference>
<dbReference type="Pfam" id="PF24623">
    <property type="entry name" value="Phage_zn_bind_8"/>
    <property type="match status" value="1"/>
</dbReference>
<sequence length="92" mass="10165">MTTYPEAMTGIGIGWESKTASARRRRERDAAVSLEVLLIPCERCHARKGEQCRTAKGWVAEQPHVGRRRKAEETVDACLGYLGKNPVAVPDA</sequence>
<keyword evidence="3" id="KW-1185">Reference proteome</keyword>
<evidence type="ECO:0000313" key="3">
    <source>
        <dbReference type="Proteomes" id="UP001552479"/>
    </source>
</evidence>
<dbReference type="EMBL" id="JBFASG010000044">
    <property type="protein sequence ID" value="MEV4927055.1"/>
    <property type="molecule type" value="Genomic_DNA"/>
</dbReference>
<dbReference type="Proteomes" id="UP001552479">
    <property type="component" value="Unassembled WGS sequence"/>
</dbReference>
<dbReference type="RefSeq" id="WP_366090284.1">
    <property type="nucleotide sequence ID" value="NZ_JBFASG010000044.1"/>
</dbReference>
<accession>A0ABV3J2Z6</accession>